<comment type="similarity">
    <text evidence="31">Belongs to the Orn/Lys/Arg decarboxylase class-II family. ODC antizyme inhibitor subfamily.</text>
</comment>
<feature type="domain" description="C2H2-type" evidence="38">
    <location>
        <begin position="808"/>
        <end position="835"/>
    </location>
</feature>
<dbReference type="PANTHER" id="PTHR11482">
    <property type="entry name" value="ARGININE/DIAMINOPIMELATE/ORNITHINE DECARBOXYLASE"/>
    <property type="match status" value="1"/>
</dbReference>
<keyword evidence="25" id="KW-0472">Membrane</keyword>
<evidence type="ECO:0000313" key="40">
    <source>
        <dbReference type="Proteomes" id="UP000028990"/>
    </source>
</evidence>
<dbReference type="SMART" id="SM00355">
    <property type="entry name" value="ZnF_C2H2"/>
    <property type="match status" value="6"/>
</dbReference>
<dbReference type="GO" id="GO:0030424">
    <property type="term" value="C:axon"/>
    <property type="evidence" value="ECO:0007669"/>
    <property type="project" value="UniProtKB-SubCell"/>
</dbReference>
<evidence type="ECO:0000256" key="33">
    <source>
        <dbReference type="ARBA" id="ARBA00071561"/>
    </source>
</evidence>
<dbReference type="Pfam" id="PF02784">
    <property type="entry name" value="Orn_Arg_deC_N"/>
    <property type="match status" value="1"/>
</dbReference>
<dbReference type="SUPFAM" id="SSF57667">
    <property type="entry name" value="beta-beta-alpha zinc fingers"/>
    <property type="match status" value="3"/>
</dbReference>
<dbReference type="CDD" id="cd00622">
    <property type="entry name" value="PLPDE_III_ODC"/>
    <property type="match status" value="1"/>
</dbReference>
<dbReference type="GO" id="GO:0043204">
    <property type="term" value="C:perikaryon"/>
    <property type="evidence" value="ECO:0007669"/>
    <property type="project" value="UniProtKB-SubCell"/>
</dbReference>
<dbReference type="Gene3D" id="3.30.160.60">
    <property type="entry name" value="Classic Zinc Finger"/>
    <property type="match status" value="4"/>
</dbReference>
<dbReference type="FunFam" id="3.30.160.60:FF:000377">
    <property type="entry name" value="zinc finger protein 362 isoform X4"/>
    <property type="match status" value="1"/>
</dbReference>
<dbReference type="InterPro" id="IPR022653">
    <property type="entry name" value="De-COase2_pyr-phos_BS"/>
</dbReference>
<feature type="domain" description="C2H2-type" evidence="38">
    <location>
        <begin position="866"/>
        <end position="893"/>
    </location>
</feature>
<evidence type="ECO:0000256" key="26">
    <source>
        <dbReference type="ARBA" id="ARBA00023163"/>
    </source>
</evidence>
<keyword evidence="19" id="KW-0832">Ubl conjugation</keyword>
<keyword evidence="22" id="KW-0333">Golgi apparatus</keyword>
<evidence type="ECO:0000259" key="38">
    <source>
        <dbReference type="PROSITE" id="PS50157"/>
    </source>
</evidence>
<evidence type="ECO:0000256" key="27">
    <source>
        <dbReference type="ARBA" id="ARBA00023242"/>
    </source>
</evidence>
<evidence type="ECO:0000256" key="21">
    <source>
        <dbReference type="ARBA" id="ARBA00023015"/>
    </source>
</evidence>
<comment type="subunit">
    <text evidence="32">Monomer. Interacts with OAZ1, OAZ2 and OAZ3; this interaction disrupts the interaction between the antizyme and ODC1. Does not form a heterodimer with ODC1.</text>
</comment>
<dbReference type="GO" id="GO:0016831">
    <property type="term" value="F:carboxy-lyase activity"/>
    <property type="evidence" value="ECO:0007669"/>
    <property type="project" value="UniProtKB-ARBA"/>
</dbReference>
<evidence type="ECO:0000256" key="19">
    <source>
        <dbReference type="ARBA" id="ARBA00022843"/>
    </source>
</evidence>
<keyword evidence="20" id="KW-0663">Pyridoxal phosphate</keyword>
<dbReference type="STRING" id="885580.ENSFDAP00000004366"/>
<dbReference type="FunFam" id="2.40.37.10:FF:000009">
    <property type="entry name" value="antizyme inhibitor 2 isoform X1"/>
    <property type="match status" value="1"/>
</dbReference>
<sequence>MLYVRIDQWASGTRLPGLRTGASAPQLPLLGVLHKFRGHRRPSLAARLDLAPAKEDGACDSGCGSIRPIDWTRARLGMAGYLSESDFVMVEEGFSTRDLLEELTLGASPATTGKAAAFFLADLGAVVRKHFCFRKCLPRVRPFYAVKCNSSLGVLKVLAELGLGFSCVNKAEMELVQRIGVPASKIIYANPCKQIAQIKYAAKHGVQLLSFDNEVELAKVVKSHPSAKMVLCIATDDTHSLSCLSLKFGALLKSCRHLLENAKKSHMEVVGVSFHVGSGCPDPQVYAQSIAEARLVFEMGAELGHTMHILDLGGGFPGVEGTKVRFEEIASVINSALDLYFPEGCGVDVLAELGRYYVTSAFTVAVSIVAKKEVPLDQPSREEESGSALKTIMYHLDDGMYGIFSSVLFDNICPTPLLQKKSPMEQPLYSSSLWGPAADGCDCVAEGLWLPQLHIGDWLVFENMGAYTVGTGSLLGGTQTCHITYAMSRVAWEALRGQLLPVEQDDAEGVCKPLSCGWEITDTLCVSPVFTPASIMMAEPRFNNPYFWPPPPTMPSQLDNLVLINKIKEQLMAEKIRPPHLPPTSASSQQPLLVPPAPAESSQAVMSLPKLQQVPGLHPQAVPQPDVALHARPATSTVTGLGLSSRTPAVSTSESSASTGTGTGTGTSTPSTPTTTSQSRLIASSPTLISGITSPPLLDSIKTIQGHGLLGPPKSERGRKKIKAENPGGPPVLVVPYPILASGETAKEGKTYRCKVCPLTFFTKSEMQIHSKSHTEAKPHKCPHCSKSFANASYLAQHLRIHLGVKPYHCSYCDKSFRQLSHLQQHTRIHTGDRPYKCPHPGCEKAFTQLSNLQSHQRQHNKDKPYKCPNCYRAYSDSASLQIHLSAHAIKHAKAYCCSMCGRAYTSETYLMKHMSKHTVVEHLVSHHSPQRTESPGIPVRISLI</sequence>
<feature type="domain" description="C2H2-type" evidence="38">
    <location>
        <begin position="752"/>
        <end position="779"/>
    </location>
</feature>
<evidence type="ECO:0000256" key="29">
    <source>
        <dbReference type="ARBA" id="ARBA00023329"/>
    </source>
</evidence>
<dbReference type="InterPro" id="IPR013087">
    <property type="entry name" value="Znf_C2H2_type"/>
</dbReference>
<evidence type="ECO:0000256" key="4">
    <source>
        <dbReference type="ARBA" id="ARBA00004370"/>
    </source>
</evidence>
<keyword evidence="28" id="KW-0966">Cell projection</keyword>
<dbReference type="PROSITE" id="PS50157">
    <property type="entry name" value="ZINC_FINGER_C2H2_2"/>
    <property type="match status" value="6"/>
</dbReference>
<evidence type="ECO:0000256" key="16">
    <source>
        <dbReference type="ARBA" id="ARBA00022737"/>
    </source>
</evidence>
<dbReference type="PROSITE" id="PS00028">
    <property type="entry name" value="ZINC_FINGER_C2H2_1"/>
    <property type="match status" value="6"/>
</dbReference>
<feature type="domain" description="C2H2-type" evidence="38">
    <location>
        <begin position="780"/>
        <end position="807"/>
    </location>
</feature>
<evidence type="ECO:0000256" key="15">
    <source>
        <dbReference type="ARBA" id="ARBA00022723"/>
    </source>
</evidence>
<evidence type="ECO:0000256" key="28">
    <source>
        <dbReference type="ARBA" id="ARBA00023273"/>
    </source>
</evidence>
<dbReference type="GO" id="GO:0003677">
    <property type="term" value="F:DNA binding"/>
    <property type="evidence" value="ECO:0007669"/>
    <property type="project" value="UniProtKB-KW"/>
</dbReference>
<keyword evidence="18" id="KW-0862">Zinc</keyword>
<dbReference type="eggNOG" id="KOG0622">
    <property type="taxonomic scope" value="Eukaryota"/>
</dbReference>
<feature type="region of interest" description="Disordered" evidence="37">
    <location>
        <begin position="638"/>
        <end position="680"/>
    </location>
</feature>
<dbReference type="InterPro" id="IPR036236">
    <property type="entry name" value="Znf_C2H2_sf"/>
</dbReference>
<dbReference type="PROSITE" id="PS00879">
    <property type="entry name" value="ODR_DC_2_2"/>
    <property type="match status" value="1"/>
</dbReference>
<dbReference type="GO" id="GO:0005794">
    <property type="term" value="C:Golgi apparatus"/>
    <property type="evidence" value="ECO:0007669"/>
    <property type="project" value="UniProtKB-SubCell"/>
</dbReference>
<dbReference type="PRINTS" id="PR01182">
    <property type="entry name" value="ORNDCRBXLASE"/>
</dbReference>
<feature type="region of interest" description="Disordered" evidence="37">
    <location>
        <begin position="577"/>
        <end position="604"/>
    </location>
</feature>
<dbReference type="GO" id="GO:0042177">
    <property type="term" value="P:negative regulation of protein catabolic process"/>
    <property type="evidence" value="ECO:0007669"/>
    <property type="project" value="TreeGrafter"/>
</dbReference>
<dbReference type="GO" id="GO:1902269">
    <property type="term" value="P:positive regulation of polyamine transmembrane transport"/>
    <property type="evidence" value="ECO:0007669"/>
    <property type="project" value="TreeGrafter"/>
</dbReference>
<gene>
    <name evidence="39" type="ORF">H920_14273</name>
</gene>
<keyword evidence="24" id="KW-0238">DNA-binding</keyword>
<dbReference type="Gene3D" id="2.40.37.10">
    <property type="entry name" value="Lyase, Ornithine Decarboxylase, Chain A, domain 1"/>
    <property type="match status" value="1"/>
</dbReference>
<evidence type="ECO:0000256" key="10">
    <source>
        <dbReference type="ARBA" id="ARBA00004556"/>
    </source>
</evidence>
<evidence type="ECO:0000256" key="34">
    <source>
        <dbReference type="ARBA" id="ARBA00081150"/>
    </source>
</evidence>
<evidence type="ECO:0000256" key="6">
    <source>
        <dbReference type="ARBA" id="ARBA00004463"/>
    </source>
</evidence>
<dbReference type="SUPFAM" id="SSF50621">
    <property type="entry name" value="Alanine racemase C-terminal domain-like"/>
    <property type="match status" value="1"/>
</dbReference>
<feature type="domain" description="C2H2-type" evidence="38">
    <location>
        <begin position="836"/>
        <end position="865"/>
    </location>
</feature>
<evidence type="ECO:0000256" key="14">
    <source>
        <dbReference type="ARBA" id="ARBA00022490"/>
    </source>
</evidence>
<dbReference type="Gene3D" id="3.20.20.10">
    <property type="entry name" value="Alanine racemase"/>
    <property type="match status" value="1"/>
</dbReference>
<evidence type="ECO:0000256" key="8">
    <source>
        <dbReference type="ARBA" id="ARBA00004489"/>
    </source>
</evidence>
<dbReference type="FunFam" id="3.30.160.60:FF:000233">
    <property type="entry name" value="Putative zinc finger protein 362"/>
    <property type="match status" value="1"/>
</dbReference>
<evidence type="ECO:0000256" key="11">
    <source>
        <dbReference type="ARBA" id="ARBA00004601"/>
    </source>
</evidence>
<keyword evidence="13" id="KW-0813">Transport</keyword>
<keyword evidence="40" id="KW-1185">Reference proteome</keyword>
<dbReference type="InterPro" id="IPR002433">
    <property type="entry name" value="Orn_de-COase"/>
</dbReference>
<dbReference type="GO" id="GO:0031410">
    <property type="term" value="C:cytoplasmic vesicle"/>
    <property type="evidence" value="ECO:0007669"/>
    <property type="project" value="UniProtKB-SubCell"/>
</dbReference>
<evidence type="ECO:0000256" key="1">
    <source>
        <dbReference type="ARBA" id="ARBA00004123"/>
    </source>
</evidence>
<dbReference type="PRINTS" id="PR01179">
    <property type="entry name" value="ODADCRBXLASE"/>
</dbReference>
<keyword evidence="29" id="KW-0968">Cytoplasmic vesicle</keyword>
<evidence type="ECO:0000313" key="39">
    <source>
        <dbReference type="EMBL" id="KFO24308.1"/>
    </source>
</evidence>
<dbReference type="GO" id="GO:0030425">
    <property type="term" value="C:dendrite"/>
    <property type="evidence" value="ECO:0007669"/>
    <property type="project" value="UniProtKB-SubCell"/>
</dbReference>
<comment type="function">
    <text evidence="30">Antizyme inhibitor (AZI) protein that positively regulates ornithine decarboxylase (ODC) activity and polyamine uptake. AZI is an enzymatically inactive ODC homolog that counteracts the negative effect of ODC antizymes (AZs) OAZ1, OAZ2 and OAZ3 on ODC activity by competing with ODC for antizyme-binding. Inhibits antizyme-dependent ODC degradation and releases ODC monomers from their inactive complex with antizymes, leading to formation of the catalytically active ODC homodimer and restoring polyamine production. Participates in the morphological integrity of the trans-Golgi network (TGN) and functions as a regulator of intracellular secretory vesicle trafficking.</text>
</comment>
<evidence type="ECO:0000256" key="25">
    <source>
        <dbReference type="ARBA" id="ARBA00023136"/>
    </source>
</evidence>
<evidence type="ECO:0000256" key="7">
    <source>
        <dbReference type="ARBA" id="ARBA00004484"/>
    </source>
</evidence>
<evidence type="ECO:0000256" key="3">
    <source>
        <dbReference type="ARBA" id="ARBA00004279"/>
    </source>
</evidence>
<dbReference type="GO" id="GO:0042978">
    <property type="term" value="F:ornithine decarboxylase activator activity"/>
    <property type="evidence" value="ECO:0007669"/>
    <property type="project" value="TreeGrafter"/>
</dbReference>
<evidence type="ECO:0000256" key="20">
    <source>
        <dbReference type="ARBA" id="ARBA00022898"/>
    </source>
</evidence>
<keyword evidence="17 36" id="KW-0863">Zinc-finger</keyword>
<dbReference type="EMBL" id="KN123614">
    <property type="protein sequence ID" value="KFO24308.1"/>
    <property type="molecule type" value="Genomic_DNA"/>
</dbReference>
<evidence type="ECO:0000256" key="37">
    <source>
        <dbReference type="SAM" id="MobiDB-lite"/>
    </source>
</evidence>
<evidence type="ECO:0000256" key="22">
    <source>
        <dbReference type="ARBA" id="ARBA00023034"/>
    </source>
</evidence>
<dbReference type="PANTHER" id="PTHR11482:SF4">
    <property type="entry name" value="ANTIZYME INHIBITOR 2"/>
    <property type="match status" value="1"/>
</dbReference>
<evidence type="ECO:0000256" key="35">
    <source>
        <dbReference type="ARBA" id="ARBA00081984"/>
    </source>
</evidence>
<dbReference type="Pfam" id="PF00096">
    <property type="entry name" value="zf-C2H2"/>
    <property type="match status" value="6"/>
</dbReference>
<dbReference type="GO" id="GO:0005793">
    <property type="term" value="C:endoplasmic reticulum-Golgi intermediate compartment"/>
    <property type="evidence" value="ECO:0007669"/>
    <property type="project" value="UniProtKB-SubCell"/>
</dbReference>
<dbReference type="GO" id="GO:0033387">
    <property type="term" value="P:putrescine biosynthetic process from arginine, via ornithine"/>
    <property type="evidence" value="ECO:0007669"/>
    <property type="project" value="TreeGrafter"/>
</dbReference>
<dbReference type="GO" id="GO:0016020">
    <property type="term" value="C:membrane"/>
    <property type="evidence" value="ECO:0007669"/>
    <property type="project" value="UniProtKB-SubCell"/>
</dbReference>
<evidence type="ECO:0000256" key="30">
    <source>
        <dbReference type="ARBA" id="ARBA00058216"/>
    </source>
</evidence>
<dbReference type="GO" id="GO:0005634">
    <property type="term" value="C:nucleus"/>
    <property type="evidence" value="ECO:0007669"/>
    <property type="project" value="UniProtKB-SubCell"/>
</dbReference>
<dbReference type="InterPro" id="IPR029066">
    <property type="entry name" value="PLP-binding_barrel"/>
</dbReference>
<evidence type="ECO:0000256" key="24">
    <source>
        <dbReference type="ARBA" id="ARBA00023125"/>
    </source>
</evidence>
<dbReference type="Proteomes" id="UP000028990">
    <property type="component" value="Unassembled WGS sequence"/>
</dbReference>
<keyword evidence="14" id="KW-0963">Cytoplasm</keyword>
<evidence type="ECO:0000256" key="17">
    <source>
        <dbReference type="ARBA" id="ARBA00022771"/>
    </source>
</evidence>
<evidence type="ECO:0000256" key="18">
    <source>
        <dbReference type="ARBA" id="ARBA00022833"/>
    </source>
</evidence>
<dbReference type="PROSITE" id="PS00878">
    <property type="entry name" value="ODR_DC_2_1"/>
    <property type="match status" value="1"/>
</dbReference>
<evidence type="ECO:0000256" key="32">
    <source>
        <dbReference type="ARBA" id="ARBA00062007"/>
    </source>
</evidence>
<dbReference type="InterPro" id="IPR000183">
    <property type="entry name" value="Orn/DAP/Arg_de-COase"/>
</dbReference>
<dbReference type="GO" id="GO:0008270">
    <property type="term" value="F:zinc ion binding"/>
    <property type="evidence" value="ECO:0007669"/>
    <property type="project" value="UniProtKB-KW"/>
</dbReference>
<evidence type="ECO:0000256" key="12">
    <source>
        <dbReference type="ARBA" id="ARBA00006991"/>
    </source>
</evidence>
<evidence type="ECO:0000256" key="9">
    <source>
        <dbReference type="ARBA" id="ARBA00004541"/>
    </source>
</evidence>
<keyword evidence="27" id="KW-0539">Nucleus</keyword>
<keyword evidence="16" id="KW-0677">Repeat</keyword>
<keyword evidence="21" id="KW-0805">Transcription regulation</keyword>
<evidence type="ECO:0000256" key="2">
    <source>
        <dbReference type="ARBA" id="ARBA00004222"/>
    </source>
</evidence>
<feature type="compositionally biased region" description="Low complexity" evidence="37">
    <location>
        <begin position="647"/>
        <end position="677"/>
    </location>
</feature>
<proteinExistence type="inferred from homology"/>
<keyword evidence="15" id="KW-0479">Metal-binding</keyword>
<dbReference type="AlphaFoldDB" id="A0A091D1D4"/>
<keyword evidence="26" id="KW-0804">Transcription</keyword>
<dbReference type="FunFam" id="3.30.160.60:FF:000158">
    <property type="entry name" value="Zinc finger protein 362"/>
    <property type="match status" value="1"/>
</dbReference>
<feature type="domain" description="C2H2-type" evidence="38">
    <location>
        <begin position="896"/>
        <end position="919"/>
    </location>
</feature>
<dbReference type="SUPFAM" id="SSF51419">
    <property type="entry name" value="PLP-binding barrel"/>
    <property type="match status" value="1"/>
</dbReference>
<evidence type="ECO:0000256" key="36">
    <source>
        <dbReference type="PROSITE-ProRule" id="PRU00042"/>
    </source>
</evidence>
<protein>
    <recommendedName>
        <fullName evidence="33">Antizyme inhibitor 2</fullName>
    </recommendedName>
    <alternativeName>
        <fullName evidence="35">Ornithine decarboxylase-like protein</fullName>
    </alternativeName>
    <alternativeName>
        <fullName evidence="34">ornithine decarboxylase paralog</fullName>
    </alternativeName>
</protein>
<keyword evidence="23" id="KW-0620">Polyamine biosynthesis</keyword>
<evidence type="ECO:0000256" key="5">
    <source>
        <dbReference type="ARBA" id="ARBA00004399"/>
    </source>
</evidence>
<dbReference type="InterPro" id="IPR009006">
    <property type="entry name" value="Ala_racemase/Decarboxylase_C"/>
</dbReference>
<dbReference type="InterPro" id="IPR022644">
    <property type="entry name" value="De-COase2_N"/>
</dbReference>
<evidence type="ECO:0000256" key="13">
    <source>
        <dbReference type="ARBA" id="ARBA00022448"/>
    </source>
</evidence>
<dbReference type="FunFam" id="3.20.20.10:FF:000006">
    <property type="entry name" value="Ornithine decarboxylase 1"/>
    <property type="match status" value="1"/>
</dbReference>
<name>A0A091D1D4_FUKDA</name>
<reference evidence="39 40" key="1">
    <citation type="submission" date="2013-11" db="EMBL/GenBank/DDBJ databases">
        <title>The Damaraland mole rat (Fukomys damarensis) genome and evolution of African mole rats.</title>
        <authorList>
            <person name="Gladyshev V.N."/>
            <person name="Fang X."/>
        </authorList>
    </citation>
    <scope>NUCLEOTIDE SEQUENCE [LARGE SCALE GENOMIC DNA]</scope>
    <source>
        <tissue evidence="39">Liver</tissue>
    </source>
</reference>
<dbReference type="FunFam" id="3.30.160.60:FF:000216">
    <property type="entry name" value="Zinc finger protein 384 like"/>
    <property type="match status" value="1"/>
</dbReference>
<comment type="subcellular location">
    <subcellularLocation>
        <location evidence="8">Cell projection</location>
        <location evidence="8">Axon</location>
    </subcellularLocation>
    <subcellularLocation>
        <location evidence="3">Cell projection</location>
        <location evidence="3">Dendrite</location>
    </subcellularLocation>
    <subcellularLocation>
        <location evidence="10">Cytoplasm</location>
        <location evidence="10">Perinuclear region</location>
    </subcellularLocation>
    <subcellularLocation>
        <location evidence="6">Cytoplasmic granule</location>
    </subcellularLocation>
    <subcellularLocation>
        <location evidence="9">Cytoplasmic vesicle</location>
    </subcellularLocation>
    <subcellularLocation>
        <location evidence="5">Endoplasmic reticulum-Golgi intermediate compartment</location>
    </subcellularLocation>
    <subcellularLocation>
        <location evidence="2">Golgi apparatus</location>
        <location evidence="2">cis-Golgi network</location>
    </subcellularLocation>
    <subcellularLocation>
        <location evidence="11">Golgi apparatus</location>
        <location evidence="11">trans-Golgi network</location>
    </subcellularLocation>
    <subcellularLocation>
        <location evidence="4">Membrane</location>
    </subcellularLocation>
    <subcellularLocation>
        <location evidence="1">Nucleus</location>
    </subcellularLocation>
    <subcellularLocation>
        <location evidence="7">Perikaryon</location>
    </subcellularLocation>
</comment>
<evidence type="ECO:0000256" key="23">
    <source>
        <dbReference type="ARBA" id="ARBA00023115"/>
    </source>
</evidence>
<accession>A0A091D1D4</accession>
<comment type="similarity">
    <text evidence="12">Belongs to the krueppel C2H2-type zinc-finger protein family.</text>
</comment>
<evidence type="ECO:0000256" key="31">
    <source>
        <dbReference type="ARBA" id="ARBA00061098"/>
    </source>
</evidence>
<organism evidence="39 40">
    <name type="scientific">Fukomys damarensis</name>
    <name type="common">Damaraland mole rat</name>
    <name type="synonym">Cryptomys damarensis</name>
    <dbReference type="NCBI Taxonomy" id="885580"/>
    <lineage>
        <taxon>Eukaryota</taxon>
        <taxon>Metazoa</taxon>
        <taxon>Chordata</taxon>
        <taxon>Craniata</taxon>
        <taxon>Vertebrata</taxon>
        <taxon>Euteleostomi</taxon>
        <taxon>Mammalia</taxon>
        <taxon>Eutheria</taxon>
        <taxon>Euarchontoglires</taxon>
        <taxon>Glires</taxon>
        <taxon>Rodentia</taxon>
        <taxon>Hystricomorpha</taxon>
        <taxon>Bathyergidae</taxon>
        <taxon>Fukomys</taxon>
    </lineage>
</organism>
<dbReference type="GO" id="GO:0048471">
    <property type="term" value="C:perinuclear region of cytoplasm"/>
    <property type="evidence" value="ECO:0007669"/>
    <property type="project" value="UniProtKB-SubCell"/>
</dbReference>
<dbReference type="InterPro" id="IPR022657">
    <property type="entry name" value="De-COase2_CS"/>
</dbReference>